<evidence type="ECO:0008006" key="4">
    <source>
        <dbReference type="Google" id="ProtNLM"/>
    </source>
</evidence>
<dbReference type="GO" id="GO:0005886">
    <property type="term" value="C:plasma membrane"/>
    <property type="evidence" value="ECO:0007669"/>
    <property type="project" value="TreeGrafter"/>
</dbReference>
<accession>A0A916YM77</accession>
<comment type="caution">
    <text evidence="2">The sequence shown here is derived from an EMBL/GenBank/DDBJ whole genome shotgun (WGS) entry which is preliminary data.</text>
</comment>
<reference evidence="2 3" key="1">
    <citation type="journal article" date="2014" name="Int. J. Syst. Evol. Microbiol.">
        <title>Complete genome sequence of Corynebacterium casei LMG S-19264T (=DSM 44701T), isolated from a smear-ripened cheese.</title>
        <authorList>
            <consortium name="US DOE Joint Genome Institute (JGI-PGF)"/>
            <person name="Walter F."/>
            <person name="Albersmeier A."/>
            <person name="Kalinowski J."/>
            <person name="Ruckert C."/>
        </authorList>
    </citation>
    <scope>NUCLEOTIDE SEQUENCE [LARGE SCALE GENOMIC DNA]</scope>
    <source>
        <strain evidence="2 3">CGMCC 1.15358</strain>
    </source>
</reference>
<sequence>MLPRMSIVGQVTHMKIFDKAWRRAAIFLPLVLIFGVLSFFPERFHASTSLTPTDPETLGLSGTLGQLGAINSVFGKQADVEIALRVGTSRSTREKVIADLDLENRLDEPDLDLHRWLERKVTVRSLRGGIILIEMEDRDADLARDIVGAYAAATRERLSEITIRQTKYKREVLETLVEEAGERLVSAEAAYNDFRLKHGYANPTVSVESIAMRIPALQQAVRDKQTAIDTARRVYTDNHITVIQLKAERDALQAQLNQALAADSRSNSGSVGEAVGVTAELFRLERELGMARSLHSSYLNYLDGTMLEDLTSAANIRILEDAHIETSRQIWLPAAALTVLFILIWAAMEFYRLRPPVGSRFDRARRVEMVESPAE</sequence>
<organism evidence="2 3">
    <name type="scientific">Croceicoccus pelagius</name>
    <dbReference type="NCBI Taxonomy" id="1703341"/>
    <lineage>
        <taxon>Bacteria</taxon>
        <taxon>Pseudomonadati</taxon>
        <taxon>Pseudomonadota</taxon>
        <taxon>Alphaproteobacteria</taxon>
        <taxon>Sphingomonadales</taxon>
        <taxon>Erythrobacteraceae</taxon>
        <taxon>Croceicoccus</taxon>
    </lineage>
</organism>
<dbReference type="PANTHER" id="PTHR32309">
    <property type="entry name" value="TYROSINE-PROTEIN KINASE"/>
    <property type="match status" value="1"/>
</dbReference>
<keyword evidence="1" id="KW-1133">Transmembrane helix</keyword>
<feature type="transmembrane region" description="Helical" evidence="1">
    <location>
        <begin position="20"/>
        <end position="40"/>
    </location>
</feature>
<evidence type="ECO:0000313" key="2">
    <source>
        <dbReference type="EMBL" id="GGD50518.1"/>
    </source>
</evidence>
<gene>
    <name evidence="2" type="ORF">GCM10010989_25880</name>
</gene>
<dbReference type="EMBL" id="BMIO01000008">
    <property type="protein sequence ID" value="GGD50518.1"/>
    <property type="molecule type" value="Genomic_DNA"/>
</dbReference>
<dbReference type="PANTHER" id="PTHR32309:SF13">
    <property type="entry name" value="FERRIC ENTEROBACTIN TRANSPORT PROTEIN FEPE"/>
    <property type="match status" value="1"/>
</dbReference>
<keyword evidence="3" id="KW-1185">Reference proteome</keyword>
<evidence type="ECO:0000256" key="1">
    <source>
        <dbReference type="SAM" id="Phobius"/>
    </source>
</evidence>
<dbReference type="Proteomes" id="UP000598997">
    <property type="component" value="Unassembled WGS sequence"/>
</dbReference>
<name>A0A916YM77_9SPHN</name>
<protein>
    <recommendedName>
        <fullName evidence="4">Capsule biosynthesis protein</fullName>
    </recommendedName>
</protein>
<dbReference type="RefSeq" id="WP_066763654.1">
    <property type="nucleotide sequence ID" value="NZ_BMIO01000008.1"/>
</dbReference>
<evidence type="ECO:0000313" key="3">
    <source>
        <dbReference type="Proteomes" id="UP000598997"/>
    </source>
</evidence>
<dbReference type="InterPro" id="IPR050445">
    <property type="entry name" value="Bact_polysacc_biosynth/exp"/>
</dbReference>
<dbReference type="GO" id="GO:0004713">
    <property type="term" value="F:protein tyrosine kinase activity"/>
    <property type="evidence" value="ECO:0007669"/>
    <property type="project" value="TreeGrafter"/>
</dbReference>
<keyword evidence="1" id="KW-0812">Transmembrane</keyword>
<dbReference type="AlphaFoldDB" id="A0A916YM77"/>
<proteinExistence type="predicted"/>
<keyword evidence="1" id="KW-0472">Membrane</keyword>
<feature type="transmembrane region" description="Helical" evidence="1">
    <location>
        <begin position="330"/>
        <end position="351"/>
    </location>
</feature>